<dbReference type="SUPFAM" id="SSF53756">
    <property type="entry name" value="UDP-Glycosyltransferase/glycogen phosphorylase"/>
    <property type="match status" value="1"/>
</dbReference>
<protein>
    <submittedName>
        <fullName evidence="3">Glycosyltransferase family 4 protein</fullName>
    </submittedName>
</protein>
<organism evidence="3 4">
    <name type="scientific">Komagataeibacter swingsii</name>
    <dbReference type="NCBI Taxonomy" id="215220"/>
    <lineage>
        <taxon>Bacteria</taxon>
        <taxon>Pseudomonadati</taxon>
        <taxon>Pseudomonadota</taxon>
        <taxon>Alphaproteobacteria</taxon>
        <taxon>Acetobacterales</taxon>
        <taxon>Acetobacteraceae</taxon>
        <taxon>Komagataeibacter</taxon>
    </lineage>
</organism>
<dbReference type="PANTHER" id="PTHR46401:SF2">
    <property type="entry name" value="GLYCOSYLTRANSFERASE WBBK-RELATED"/>
    <property type="match status" value="1"/>
</dbReference>
<evidence type="ECO:0000259" key="2">
    <source>
        <dbReference type="Pfam" id="PF00534"/>
    </source>
</evidence>
<dbReference type="PANTHER" id="PTHR46401">
    <property type="entry name" value="GLYCOSYLTRANSFERASE WBBK-RELATED"/>
    <property type="match status" value="1"/>
</dbReference>
<dbReference type="GO" id="GO:0016757">
    <property type="term" value="F:glycosyltransferase activity"/>
    <property type="evidence" value="ECO:0007669"/>
    <property type="project" value="InterPro"/>
</dbReference>
<accession>A0A850P4A0</accession>
<dbReference type="CDD" id="cd03809">
    <property type="entry name" value="GT4_MtfB-like"/>
    <property type="match status" value="1"/>
</dbReference>
<keyword evidence="1 3" id="KW-0808">Transferase</keyword>
<proteinExistence type="predicted"/>
<evidence type="ECO:0000256" key="1">
    <source>
        <dbReference type="ARBA" id="ARBA00022679"/>
    </source>
</evidence>
<reference evidence="3 4" key="1">
    <citation type="submission" date="2020-06" db="EMBL/GenBank/DDBJ databases">
        <title>Description of novel acetic acid bacteria.</title>
        <authorList>
            <person name="Sombolestani A."/>
        </authorList>
    </citation>
    <scope>NUCLEOTIDE SEQUENCE [LARGE SCALE GENOMIC DNA]</scope>
    <source>
        <strain evidence="3 4">LMG 25</strain>
    </source>
</reference>
<dbReference type="InterPro" id="IPR001296">
    <property type="entry name" value="Glyco_trans_1"/>
</dbReference>
<dbReference type="Proteomes" id="UP000522590">
    <property type="component" value="Unassembled WGS sequence"/>
</dbReference>
<evidence type="ECO:0000313" key="4">
    <source>
        <dbReference type="Proteomes" id="UP000522590"/>
    </source>
</evidence>
<dbReference type="Pfam" id="PF00534">
    <property type="entry name" value="Glycos_transf_1"/>
    <property type="match status" value="1"/>
</dbReference>
<evidence type="ECO:0000313" key="3">
    <source>
        <dbReference type="EMBL" id="NVN36562.1"/>
    </source>
</evidence>
<dbReference type="AlphaFoldDB" id="A0A850P4A0"/>
<feature type="domain" description="Glycosyl transferase family 1" evidence="2">
    <location>
        <begin position="260"/>
        <end position="411"/>
    </location>
</feature>
<gene>
    <name evidence="3" type="ORF">HUK81_06360</name>
</gene>
<dbReference type="EMBL" id="JABXXS010000010">
    <property type="protein sequence ID" value="NVN36562.1"/>
    <property type="molecule type" value="Genomic_DNA"/>
</dbReference>
<dbReference type="Gene3D" id="3.40.50.2000">
    <property type="entry name" value="Glycogen Phosphorylase B"/>
    <property type="match status" value="2"/>
</dbReference>
<sequence length="437" mass="49461">MFIKAPFRVSLDGFSLSLEKNTGIATYARTLNRAISRLGCPVDALFGLNISSNCNPVLREIQFFDNLIPSGTIKSPRVFSKRWFQERRADFHHPKVIEIPLSGRVDSRSFLERLPPFDRILNVDNIFCRAARHFRQTGKFVTLRMDNPPDIMHWTYPFPIEVAGAENIYTIHDVIPLRLPHTTLDNKGYYFNLLKSVGANASAICTVSEASRRDILSFFPEMASRLHNTYQACDTDRPVFQRADSECLAEIKADFGLSRHSYFIFFGSLEPKKNIGRMIEAFLASNSCRKLVIVGAMAWKADNELRYLKYGESTGRIMMVDYLPERTLFALIRNARALLFPSLSEGFGLPVIEAMNCGTPVLTSKEGALPEVGGDATLQTEAYDVDAITRSIHQLDQDDILCENLVSRGYQQVKKFDMTSYQKRLMKMYDSVLSGVA</sequence>
<name>A0A850P4A0_9PROT</name>
<dbReference type="RefSeq" id="WP_176642824.1">
    <property type="nucleotide sequence ID" value="NZ_JABXXS010000010.1"/>
</dbReference>
<comment type="caution">
    <text evidence="3">The sequence shown here is derived from an EMBL/GenBank/DDBJ whole genome shotgun (WGS) entry which is preliminary data.</text>
</comment>